<dbReference type="AlphaFoldDB" id="J3LVE4"/>
<feature type="compositionally biased region" description="Low complexity" evidence="1">
    <location>
        <begin position="11"/>
        <end position="36"/>
    </location>
</feature>
<dbReference type="EnsemblPlants" id="OB04G11190.1">
    <property type="protein sequence ID" value="OB04G11190.1"/>
    <property type="gene ID" value="OB04G11190"/>
</dbReference>
<feature type="region of interest" description="Disordered" evidence="1">
    <location>
        <begin position="1"/>
        <end position="38"/>
    </location>
</feature>
<accession>J3LVE4</accession>
<keyword evidence="3" id="KW-1185">Reference proteome</keyword>
<proteinExistence type="predicted"/>
<name>J3LVE4_ORYBR</name>
<evidence type="ECO:0000313" key="3">
    <source>
        <dbReference type="Proteomes" id="UP000006038"/>
    </source>
</evidence>
<dbReference type="HOGENOM" id="CLU_2609867_0_0_1"/>
<dbReference type="Proteomes" id="UP000006038">
    <property type="component" value="Chromosome 4"/>
</dbReference>
<reference evidence="2" key="2">
    <citation type="submission" date="2013-04" db="UniProtKB">
        <authorList>
            <consortium name="EnsemblPlants"/>
        </authorList>
    </citation>
    <scope>IDENTIFICATION</scope>
</reference>
<dbReference type="Gramene" id="OB04G11190.1">
    <property type="protein sequence ID" value="OB04G11190.1"/>
    <property type="gene ID" value="OB04G11190"/>
</dbReference>
<evidence type="ECO:0000256" key="1">
    <source>
        <dbReference type="SAM" id="MobiDB-lite"/>
    </source>
</evidence>
<organism evidence="2">
    <name type="scientific">Oryza brachyantha</name>
    <name type="common">malo sina</name>
    <dbReference type="NCBI Taxonomy" id="4533"/>
    <lineage>
        <taxon>Eukaryota</taxon>
        <taxon>Viridiplantae</taxon>
        <taxon>Streptophyta</taxon>
        <taxon>Embryophyta</taxon>
        <taxon>Tracheophyta</taxon>
        <taxon>Spermatophyta</taxon>
        <taxon>Magnoliopsida</taxon>
        <taxon>Liliopsida</taxon>
        <taxon>Poales</taxon>
        <taxon>Poaceae</taxon>
        <taxon>BOP clade</taxon>
        <taxon>Oryzoideae</taxon>
        <taxon>Oryzeae</taxon>
        <taxon>Oryzinae</taxon>
        <taxon>Oryza</taxon>
    </lineage>
</organism>
<reference evidence="2" key="1">
    <citation type="journal article" date="2013" name="Nat. Commun.">
        <title>Whole-genome sequencing of Oryza brachyantha reveals mechanisms underlying Oryza genome evolution.</title>
        <authorList>
            <person name="Chen J."/>
            <person name="Huang Q."/>
            <person name="Gao D."/>
            <person name="Wang J."/>
            <person name="Lang Y."/>
            <person name="Liu T."/>
            <person name="Li B."/>
            <person name="Bai Z."/>
            <person name="Luis Goicoechea J."/>
            <person name="Liang C."/>
            <person name="Chen C."/>
            <person name="Zhang W."/>
            <person name="Sun S."/>
            <person name="Liao Y."/>
            <person name="Zhang X."/>
            <person name="Yang L."/>
            <person name="Song C."/>
            <person name="Wang M."/>
            <person name="Shi J."/>
            <person name="Liu G."/>
            <person name="Liu J."/>
            <person name="Zhou H."/>
            <person name="Zhou W."/>
            <person name="Yu Q."/>
            <person name="An N."/>
            <person name="Chen Y."/>
            <person name="Cai Q."/>
            <person name="Wang B."/>
            <person name="Liu B."/>
            <person name="Min J."/>
            <person name="Huang Y."/>
            <person name="Wu H."/>
            <person name="Li Z."/>
            <person name="Zhang Y."/>
            <person name="Yin Y."/>
            <person name="Song W."/>
            <person name="Jiang J."/>
            <person name="Jackson S.A."/>
            <person name="Wing R.A."/>
            <person name="Wang J."/>
            <person name="Chen M."/>
        </authorList>
    </citation>
    <scope>NUCLEOTIDE SEQUENCE [LARGE SCALE GENOMIC DNA]</scope>
    <source>
        <strain evidence="2">cv. IRGC 101232</strain>
    </source>
</reference>
<protein>
    <submittedName>
        <fullName evidence="2">Uncharacterized protein</fullName>
    </submittedName>
</protein>
<evidence type="ECO:0000313" key="2">
    <source>
        <dbReference type="EnsemblPlants" id="OB04G11190.1"/>
    </source>
</evidence>
<sequence length="79" mass="7657">MAAVEGGGGASASANGGPPDNPAAASASPPAGDPSSRLTPSVVFARVLLPGGQDQPRMAAVFSAPVLQFLPPNPPPPFP</sequence>
<feature type="compositionally biased region" description="Gly residues" evidence="1">
    <location>
        <begin position="1"/>
        <end position="10"/>
    </location>
</feature>